<feature type="region of interest" description="Disordered" evidence="1">
    <location>
        <begin position="363"/>
        <end position="406"/>
    </location>
</feature>
<evidence type="ECO:0000313" key="3">
    <source>
        <dbReference type="EMBL" id="KAK1759165.1"/>
    </source>
</evidence>
<evidence type="ECO:0000259" key="2">
    <source>
        <dbReference type="PROSITE" id="PS50053"/>
    </source>
</evidence>
<dbReference type="EMBL" id="MU839828">
    <property type="protein sequence ID" value="KAK1759165.1"/>
    <property type="molecule type" value="Genomic_DNA"/>
</dbReference>
<feature type="compositionally biased region" description="Basic and acidic residues" evidence="1">
    <location>
        <begin position="33"/>
        <end position="42"/>
    </location>
</feature>
<evidence type="ECO:0000256" key="1">
    <source>
        <dbReference type="SAM" id="MobiDB-lite"/>
    </source>
</evidence>
<reference evidence="3" key="1">
    <citation type="submission" date="2023-06" db="EMBL/GenBank/DDBJ databases">
        <title>Genome-scale phylogeny and comparative genomics of the fungal order Sordariales.</title>
        <authorList>
            <consortium name="Lawrence Berkeley National Laboratory"/>
            <person name="Hensen N."/>
            <person name="Bonometti L."/>
            <person name="Westerberg I."/>
            <person name="Brannstrom I.O."/>
            <person name="Guillou S."/>
            <person name="Cros-Aarteil S."/>
            <person name="Calhoun S."/>
            <person name="Haridas S."/>
            <person name="Kuo A."/>
            <person name="Mondo S."/>
            <person name="Pangilinan J."/>
            <person name="Riley R."/>
            <person name="Labutti K."/>
            <person name="Andreopoulos B."/>
            <person name="Lipzen A."/>
            <person name="Chen C."/>
            <person name="Yanf M."/>
            <person name="Daum C."/>
            <person name="Ng V."/>
            <person name="Clum A."/>
            <person name="Steindorff A."/>
            <person name="Ohm R."/>
            <person name="Martin F."/>
            <person name="Silar P."/>
            <person name="Natvig D."/>
            <person name="Lalanne C."/>
            <person name="Gautier V."/>
            <person name="Ament-Velasquez S.L."/>
            <person name="Kruys A."/>
            <person name="Hutchinson M.I."/>
            <person name="Powell A.J."/>
            <person name="Barry K."/>
            <person name="Miller A.N."/>
            <person name="Grigoriev I.V."/>
            <person name="Debuchy R."/>
            <person name="Gladieux P."/>
            <person name="Thoren M.H."/>
            <person name="Johannesson H."/>
        </authorList>
    </citation>
    <scope>NUCLEOTIDE SEQUENCE</scope>
    <source>
        <strain evidence="3">PSN4</strain>
    </source>
</reference>
<dbReference type="Pfam" id="PF11976">
    <property type="entry name" value="Rad60-SLD"/>
    <property type="match status" value="1"/>
</dbReference>
<sequence>MASTEPDQQAPPKKKRALPFKRTVSRKSPVVEGVKKDDDNDDIDFWRRNNEVFPLVVEELEETTKATKAPTTPEKPDRKRIKLSPDSYNGVGRPQSGYKSPGLQKTPTSENKKNITLIDSSDDDLIWDVKGKGKEVARPAKTPTPKKPKRSKGFGLSDDSDDNFIPPRSSTKKAPARTGLRGQSPTPIMIIEDDEETKETKPKIDDDDDDDEDFMSKESELPDELQSWIIKAQEAAAQQQNNTVIHVIVMSHMAHSRPLRVASRLNKTINPILQAWVGQQLNAGINVPNEIIPQLFMTWKGNKVYNHSTLASLGVKVDAAGNLIVDSRDGSGFVKGGSGLLMEVWTDELYRAHMEAKRQLEQDNNNNNFLPPPTNRGGVKHETNNHIGTADPNDDEAPSPAKKKGVKVVLKAKDQEPLKMTVYDDTAVSKLIASFAEKRTIPPGKSVSIYFDGEKLDEDSCVLDADLDHDEINQMEVHIR</sequence>
<dbReference type="InterPro" id="IPR022617">
    <property type="entry name" value="Rad60/SUMO-like_dom"/>
</dbReference>
<feature type="compositionally biased region" description="Basic and acidic residues" evidence="1">
    <location>
        <begin position="127"/>
        <end position="138"/>
    </location>
</feature>
<dbReference type="Proteomes" id="UP001239445">
    <property type="component" value="Unassembled WGS sequence"/>
</dbReference>
<dbReference type="SUPFAM" id="SSF54236">
    <property type="entry name" value="Ubiquitin-like"/>
    <property type="match status" value="1"/>
</dbReference>
<protein>
    <submittedName>
        <fullName evidence="3">Ubiquitin-2 like Rad60 SUMO-like-domain-containing protein</fullName>
    </submittedName>
</protein>
<feature type="region of interest" description="Disordered" evidence="1">
    <location>
        <begin position="62"/>
        <end position="217"/>
    </location>
</feature>
<name>A0AAJ0FFI1_9PEZI</name>
<dbReference type="InterPro" id="IPR029071">
    <property type="entry name" value="Ubiquitin-like_domsf"/>
</dbReference>
<accession>A0AAJ0FFI1</accession>
<dbReference type="Gene3D" id="3.10.20.90">
    <property type="entry name" value="Phosphatidylinositol 3-kinase Catalytic Subunit, Chain A, domain 1"/>
    <property type="match status" value="1"/>
</dbReference>
<dbReference type="AlphaFoldDB" id="A0AAJ0FFI1"/>
<feature type="region of interest" description="Disordered" evidence="1">
    <location>
        <begin position="1"/>
        <end position="42"/>
    </location>
</feature>
<proteinExistence type="predicted"/>
<organism evidence="3 4">
    <name type="scientific">Echria macrotheca</name>
    <dbReference type="NCBI Taxonomy" id="438768"/>
    <lineage>
        <taxon>Eukaryota</taxon>
        <taxon>Fungi</taxon>
        <taxon>Dikarya</taxon>
        <taxon>Ascomycota</taxon>
        <taxon>Pezizomycotina</taxon>
        <taxon>Sordariomycetes</taxon>
        <taxon>Sordariomycetidae</taxon>
        <taxon>Sordariales</taxon>
        <taxon>Schizotheciaceae</taxon>
        <taxon>Echria</taxon>
    </lineage>
</organism>
<evidence type="ECO:0000313" key="4">
    <source>
        <dbReference type="Proteomes" id="UP001239445"/>
    </source>
</evidence>
<keyword evidence="4" id="KW-1185">Reference proteome</keyword>
<feature type="compositionally biased region" description="Basic residues" evidence="1">
    <location>
        <begin position="12"/>
        <end position="25"/>
    </location>
</feature>
<dbReference type="CDD" id="cd01763">
    <property type="entry name" value="Ubl_SUMO_like"/>
    <property type="match status" value="1"/>
</dbReference>
<dbReference type="InterPro" id="IPR000626">
    <property type="entry name" value="Ubiquitin-like_dom"/>
</dbReference>
<comment type="caution">
    <text evidence="3">The sequence shown here is derived from an EMBL/GenBank/DDBJ whole genome shotgun (WGS) entry which is preliminary data.</text>
</comment>
<feature type="domain" description="Ubiquitin-like" evidence="2">
    <location>
        <begin position="406"/>
        <end position="480"/>
    </location>
</feature>
<dbReference type="PROSITE" id="PS50053">
    <property type="entry name" value="UBIQUITIN_2"/>
    <property type="match status" value="1"/>
</dbReference>
<gene>
    <name evidence="3" type="ORF">QBC47DRAFT_409935</name>
</gene>